<evidence type="ECO:0000256" key="1">
    <source>
        <dbReference type="ARBA" id="ARBA00023002"/>
    </source>
</evidence>
<dbReference type="PANTHER" id="PTHR10366">
    <property type="entry name" value="NAD DEPENDENT EPIMERASE/DEHYDRATASE"/>
    <property type="match status" value="1"/>
</dbReference>
<dbReference type="OrthoDB" id="2735536at2759"/>
<evidence type="ECO:0000256" key="2">
    <source>
        <dbReference type="ARBA" id="ARBA00023445"/>
    </source>
</evidence>
<proteinExistence type="inferred from homology"/>
<evidence type="ECO:0000259" key="3">
    <source>
        <dbReference type="Pfam" id="PF01370"/>
    </source>
</evidence>
<dbReference type="GO" id="GO:0016616">
    <property type="term" value="F:oxidoreductase activity, acting on the CH-OH group of donors, NAD or NADP as acceptor"/>
    <property type="evidence" value="ECO:0007669"/>
    <property type="project" value="TreeGrafter"/>
</dbReference>
<dbReference type="Pfam" id="PF01370">
    <property type="entry name" value="Epimerase"/>
    <property type="match status" value="1"/>
</dbReference>
<organism evidence="4 5">
    <name type="scientific">Fonsecaea pedrosoi CBS 271.37</name>
    <dbReference type="NCBI Taxonomy" id="1442368"/>
    <lineage>
        <taxon>Eukaryota</taxon>
        <taxon>Fungi</taxon>
        <taxon>Dikarya</taxon>
        <taxon>Ascomycota</taxon>
        <taxon>Pezizomycotina</taxon>
        <taxon>Eurotiomycetes</taxon>
        <taxon>Chaetothyriomycetidae</taxon>
        <taxon>Chaetothyriales</taxon>
        <taxon>Herpotrichiellaceae</taxon>
        <taxon>Fonsecaea</taxon>
    </lineage>
</organism>
<sequence>MSVSQKVVLVSRKEQREGANGLIGGHLLSFFLEKSCSVQAVVRSEAKAKRVTKDFSGYDRSRLDFSIVSDITAPGAFDQCIKDAQPLDAIIHVASPFNFAAVKSSGDFIDPAVHGTTEILKSAAKYAPGLKRLVITSSFAAIGNPLDLQGNGRVYSSQSWNPVTKEQGYSGDVNLAYWASKTLAEQAAWEFVTTEKPGFELVVLNPPIVYGPLRHSIGSVSDLKTSHAILWRLMNAGKGALSQMTLRISLSMSGTCRWHIIKRPLLPGLEAGDFSSLPGSNSNQEICDILRREFPELDEKIPLGNPGQHALPAGSFKVDNSSSREVLGVAYRPFETTVVDTARSLLGVAKTLTAKV</sequence>
<protein>
    <recommendedName>
        <fullName evidence="3">NAD-dependent epimerase/dehydratase domain-containing protein</fullName>
    </recommendedName>
</protein>
<dbReference type="STRING" id="1442368.A0A0D2E7G7"/>
<evidence type="ECO:0000313" key="4">
    <source>
        <dbReference type="EMBL" id="KIW85996.1"/>
    </source>
</evidence>
<dbReference type="InterPro" id="IPR050425">
    <property type="entry name" value="NAD(P)_dehydrat-like"/>
</dbReference>
<dbReference type="SUPFAM" id="SSF51735">
    <property type="entry name" value="NAD(P)-binding Rossmann-fold domains"/>
    <property type="match status" value="1"/>
</dbReference>
<feature type="domain" description="NAD-dependent epimerase/dehydratase" evidence="3">
    <location>
        <begin position="18"/>
        <end position="215"/>
    </location>
</feature>
<dbReference type="GeneID" id="25300880"/>
<gene>
    <name evidence="4" type="ORF">Z517_01390</name>
</gene>
<dbReference type="EMBL" id="KN846969">
    <property type="protein sequence ID" value="KIW85996.1"/>
    <property type="molecule type" value="Genomic_DNA"/>
</dbReference>
<dbReference type="Proteomes" id="UP000053029">
    <property type="component" value="Unassembled WGS sequence"/>
</dbReference>
<dbReference type="Gene3D" id="3.40.50.720">
    <property type="entry name" value="NAD(P)-binding Rossmann-like Domain"/>
    <property type="match status" value="1"/>
</dbReference>
<dbReference type="VEuPathDB" id="FungiDB:Z517_01390"/>
<dbReference type="InterPro" id="IPR001509">
    <property type="entry name" value="Epimerase_deHydtase"/>
</dbReference>
<keyword evidence="5" id="KW-1185">Reference proteome</keyword>
<name>A0A0D2E7G7_9EURO</name>
<dbReference type="AlphaFoldDB" id="A0A0D2E7G7"/>
<comment type="similarity">
    <text evidence="2">Belongs to the NAD(P)-dependent epimerase/dehydratase family. Dihydroflavonol-4-reductase subfamily.</text>
</comment>
<dbReference type="RefSeq" id="XP_013289804.1">
    <property type="nucleotide sequence ID" value="XM_013434350.1"/>
</dbReference>
<dbReference type="PANTHER" id="PTHR10366:SF564">
    <property type="entry name" value="STEROL-4-ALPHA-CARBOXYLATE 3-DEHYDROGENASE, DECARBOXYLATING"/>
    <property type="match status" value="1"/>
</dbReference>
<dbReference type="InterPro" id="IPR036291">
    <property type="entry name" value="NAD(P)-bd_dom_sf"/>
</dbReference>
<accession>A0A0D2E7G7</accession>
<evidence type="ECO:0000313" key="5">
    <source>
        <dbReference type="Proteomes" id="UP000053029"/>
    </source>
</evidence>
<reference evidence="4 5" key="1">
    <citation type="submission" date="2015-01" db="EMBL/GenBank/DDBJ databases">
        <title>The Genome Sequence of Fonsecaea pedrosoi CBS 271.37.</title>
        <authorList>
            <consortium name="The Broad Institute Genomics Platform"/>
            <person name="Cuomo C."/>
            <person name="de Hoog S."/>
            <person name="Gorbushina A."/>
            <person name="Stielow B."/>
            <person name="Teixiera M."/>
            <person name="Abouelleil A."/>
            <person name="Chapman S.B."/>
            <person name="Priest M."/>
            <person name="Young S.K."/>
            <person name="Wortman J."/>
            <person name="Nusbaum C."/>
            <person name="Birren B."/>
        </authorList>
    </citation>
    <scope>NUCLEOTIDE SEQUENCE [LARGE SCALE GENOMIC DNA]</scope>
    <source>
        <strain evidence="4 5">CBS 271.37</strain>
    </source>
</reference>
<dbReference type="HOGENOM" id="CLU_007383_9_2_1"/>
<keyword evidence="1" id="KW-0560">Oxidoreductase</keyword>